<dbReference type="InterPro" id="IPR055438">
    <property type="entry name" value="AstE_AspA_cat"/>
</dbReference>
<dbReference type="EMBL" id="JBHUJD010000002">
    <property type="protein sequence ID" value="MFD2309239.1"/>
    <property type="molecule type" value="Genomic_DNA"/>
</dbReference>
<accession>A0ABW5ECZ4</accession>
<keyword evidence="3" id="KW-0378">Hydrolase</keyword>
<keyword evidence="2" id="KW-0479">Metal-binding</keyword>
<evidence type="ECO:0000256" key="6">
    <source>
        <dbReference type="SAM" id="SignalP"/>
    </source>
</evidence>
<feature type="compositionally biased region" description="Basic and acidic residues" evidence="5">
    <location>
        <begin position="65"/>
        <end position="75"/>
    </location>
</feature>
<comment type="caution">
    <text evidence="8">The sequence shown here is derived from an EMBL/GenBank/DDBJ whole genome shotgun (WGS) entry which is preliminary data.</text>
</comment>
<protein>
    <submittedName>
        <fullName evidence="8">Succinylglutamate desuccinylase/aspartoacylase family protein</fullName>
    </submittedName>
</protein>
<evidence type="ECO:0000259" key="7">
    <source>
        <dbReference type="Pfam" id="PF24827"/>
    </source>
</evidence>
<feature type="chain" id="PRO_5045576370" evidence="6">
    <location>
        <begin position="28"/>
        <end position="529"/>
    </location>
</feature>
<sequence length="529" mass="57514">MHLRSSLSPTRQSLCLTLLLAAAPVFAWTESGEEPQETVAAQGEEETREERAPKTEQPTANGESTENKPVPKAENLELDQPLEEVAQTPADTTAETETAEKPDIAEGQPIPRAENLELDQPVMEDKEAQPEKPTADAGTDTEKGKQEEPAPETRKPLRLLGAEVPPATSTRLAWSPSQHFEGVYSPTAVLVVNGAQPGPTLCMTAAIHGDELNGIETVRRVMYNLDKDKLHGAVIGVPIVNLQGFHRGSRYLTDRRDLNRHFPGHPEGSSASRIAYSFFNEVIEHCNAVVDLHTGSFYRTNLPQLRADLHDPKVVKLTKGFGSTVVLHSDGAEGTLRRAAVEAGIPTVTLEAGAPMVLDERSVSHSVKGIRTLLNQLDMVSKFRLWGDPEPVYYNSTWQRATTGGIIFSEVELGESVREGDLLGTITNPITNVRKEIRSEHDGRVLGMAMNQVVQPGFAAYHIGIRAPQEQISPPAEVTAESEPEDKPQQPQPGEDGDDTEPESTAPEAPPTDEGPPDVEAHDADSDDE</sequence>
<feature type="compositionally biased region" description="Basic and acidic residues" evidence="5">
    <location>
        <begin position="124"/>
        <end position="155"/>
    </location>
</feature>
<dbReference type="RefSeq" id="WP_265720584.1">
    <property type="nucleotide sequence ID" value="NZ_JAPIVK010000004.1"/>
</dbReference>
<dbReference type="CDD" id="cd06251">
    <property type="entry name" value="M14_ASTE_ASPA-like"/>
    <property type="match status" value="1"/>
</dbReference>
<name>A0ABW5ECZ4_9GAMM</name>
<feature type="region of interest" description="Disordered" evidence="5">
    <location>
        <begin position="473"/>
        <end position="529"/>
    </location>
</feature>
<evidence type="ECO:0000313" key="8">
    <source>
        <dbReference type="EMBL" id="MFD2309239.1"/>
    </source>
</evidence>
<gene>
    <name evidence="8" type="ORF">ACFSKX_02325</name>
</gene>
<dbReference type="Pfam" id="PF24827">
    <property type="entry name" value="AstE_AspA_cat"/>
    <property type="match status" value="1"/>
</dbReference>
<dbReference type="Gene3D" id="3.40.630.10">
    <property type="entry name" value="Zn peptidases"/>
    <property type="match status" value="1"/>
</dbReference>
<comment type="cofactor">
    <cofactor evidence="1">
        <name>Zn(2+)</name>
        <dbReference type="ChEBI" id="CHEBI:29105"/>
    </cofactor>
</comment>
<evidence type="ECO:0000313" key="9">
    <source>
        <dbReference type="Proteomes" id="UP001597425"/>
    </source>
</evidence>
<dbReference type="InterPro" id="IPR053138">
    <property type="entry name" value="N-alpha-Ac-DABA_deacetylase"/>
</dbReference>
<dbReference type="PANTHER" id="PTHR37326">
    <property type="entry name" value="BLL3975 PROTEIN"/>
    <property type="match status" value="1"/>
</dbReference>
<feature type="domain" description="Succinylglutamate desuccinylase/Aspartoacylase catalytic" evidence="7">
    <location>
        <begin position="197"/>
        <end position="375"/>
    </location>
</feature>
<reference evidence="9" key="1">
    <citation type="journal article" date="2019" name="Int. J. Syst. Evol. Microbiol.">
        <title>The Global Catalogue of Microorganisms (GCM) 10K type strain sequencing project: providing services to taxonomists for standard genome sequencing and annotation.</title>
        <authorList>
            <consortium name="The Broad Institute Genomics Platform"/>
            <consortium name="The Broad Institute Genome Sequencing Center for Infectious Disease"/>
            <person name="Wu L."/>
            <person name="Ma J."/>
        </authorList>
    </citation>
    <scope>NUCLEOTIDE SEQUENCE [LARGE SCALE GENOMIC DNA]</scope>
    <source>
        <strain evidence="9">KCTC 12848</strain>
    </source>
</reference>
<keyword evidence="4" id="KW-0862">Zinc</keyword>
<keyword evidence="9" id="KW-1185">Reference proteome</keyword>
<keyword evidence="6" id="KW-0732">Signal</keyword>
<dbReference type="SUPFAM" id="SSF53187">
    <property type="entry name" value="Zn-dependent exopeptidases"/>
    <property type="match status" value="1"/>
</dbReference>
<evidence type="ECO:0000256" key="2">
    <source>
        <dbReference type="ARBA" id="ARBA00022723"/>
    </source>
</evidence>
<dbReference type="PANTHER" id="PTHR37326:SF2">
    <property type="entry name" value="SUCCINYLGLUTAMATE DESUCCINYLASE_ASPARTOACYLASE FAMILY PROTEIN"/>
    <property type="match status" value="1"/>
</dbReference>
<dbReference type="Proteomes" id="UP001597425">
    <property type="component" value="Unassembled WGS sequence"/>
</dbReference>
<evidence type="ECO:0000256" key="5">
    <source>
        <dbReference type="SAM" id="MobiDB-lite"/>
    </source>
</evidence>
<feature type="region of interest" description="Disordered" evidence="5">
    <location>
        <begin position="124"/>
        <end position="159"/>
    </location>
</feature>
<evidence type="ECO:0000256" key="4">
    <source>
        <dbReference type="ARBA" id="ARBA00022833"/>
    </source>
</evidence>
<proteinExistence type="predicted"/>
<evidence type="ECO:0000256" key="3">
    <source>
        <dbReference type="ARBA" id="ARBA00022801"/>
    </source>
</evidence>
<evidence type="ECO:0000256" key="1">
    <source>
        <dbReference type="ARBA" id="ARBA00001947"/>
    </source>
</evidence>
<feature type="region of interest" description="Disordered" evidence="5">
    <location>
        <begin position="29"/>
        <end position="111"/>
    </location>
</feature>
<feature type="compositionally biased region" description="Basic and acidic residues" evidence="5">
    <location>
        <begin position="519"/>
        <end position="529"/>
    </location>
</feature>
<feature type="signal peptide" evidence="6">
    <location>
        <begin position="1"/>
        <end position="27"/>
    </location>
</feature>
<organism evidence="8 9">
    <name type="scientific">Microbulbifer halophilus</name>
    <dbReference type="NCBI Taxonomy" id="453963"/>
    <lineage>
        <taxon>Bacteria</taxon>
        <taxon>Pseudomonadati</taxon>
        <taxon>Pseudomonadota</taxon>
        <taxon>Gammaproteobacteria</taxon>
        <taxon>Cellvibrionales</taxon>
        <taxon>Microbulbiferaceae</taxon>
        <taxon>Microbulbifer</taxon>
    </lineage>
</organism>